<comment type="caution">
    <text evidence="1">The sequence shown here is derived from an EMBL/GenBank/DDBJ whole genome shotgun (WGS) entry which is preliminary data.</text>
</comment>
<evidence type="ECO:0000313" key="1">
    <source>
        <dbReference type="EMBL" id="MCF8587852.1"/>
    </source>
</evidence>
<protein>
    <recommendedName>
        <fullName evidence="3">Phosphodiesterase</fullName>
    </recommendedName>
</protein>
<gene>
    <name evidence="1" type="ORF">L5G33_05120</name>
</gene>
<evidence type="ECO:0008006" key="3">
    <source>
        <dbReference type="Google" id="ProtNLM"/>
    </source>
</evidence>
<sequence length="224" mass="23610">MTGSRFTGAAERIGHAVASLRSGRAVHRRGLTLPGSATVERGVLPIGSGPVTLRVSKGIGAPGALPDLVGVAVRFAPETVLVTSDSGPWDLLMTGPVRRVAGIPIPTPTRGWGRIDVSALTEFRHDEATWRIAGRLTCPPTPPGLDLDSLAAALHTQEATLSVTASRDRGQWTQLATVVFGGDVVADDIAFDPSITPHSVEPVPGRLTDIRRAAYRGSRHGRDR</sequence>
<dbReference type="Proteomes" id="UP001200110">
    <property type="component" value="Unassembled WGS sequence"/>
</dbReference>
<accession>A0ABS9IQM5</accession>
<dbReference type="InterPro" id="IPR020835">
    <property type="entry name" value="Catalase_sf"/>
</dbReference>
<organism evidence="1 2">
    <name type="scientific">Gordonia liuliyuniae</name>
    <dbReference type="NCBI Taxonomy" id="2911517"/>
    <lineage>
        <taxon>Bacteria</taxon>
        <taxon>Bacillati</taxon>
        <taxon>Actinomycetota</taxon>
        <taxon>Actinomycetes</taxon>
        <taxon>Mycobacteriales</taxon>
        <taxon>Gordoniaceae</taxon>
        <taxon>Gordonia</taxon>
    </lineage>
</organism>
<dbReference type="RefSeq" id="WP_236997074.1">
    <property type="nucleotide sequence ID" value="NZ_JAKKOR010000003.1"/>
</dbReference>
<name>A0ABS9IQM5_9ACTN</name>
<keyword evidence="2" id="KW-1185">Reference proteome</keyword>
<dbReference type="SUPFAM" id="SSF56634">
    <property type="entry name" value="Heme-dependent catalase-like"/>
    <property type="match status" value="1"/>
</dbReference>
<evidence type="ECO:0000313" key="2">
    <source>
        <dbReference type="Proteomes" id="UP001200110"/>
    </source>
</evidence>
<proteinExistence type="predicted"/>
<dbReference type="EMBL" id="JAKKOR010000003">
    <property type="protein sequence ID" value="MCF8587852.1"/>
    <property type="molecule type" value="Genomic_DNA"/>
</dbReference>
<reference evidence="1 2" key="1">
    <citation type="submission" date="2022-01" db="EMBL/GenBank/DDBJ databases">
        <authorList>
            <person name="Huang Y."/>
        </authorList>
    </citation>
    <scope>NUCLEOTIDE SEQUENCE [LARGE SCALE GENOMIC DNA]</scope>
    <source>
        <strain evidence="1 2">HY366</strain>
    </source>
</reference>